<dbReference type="PRINTS" id="PR00455">
    <property type="entry name" value="HTHTETR"/>
</dbReference>
<reference evidence="5" key="1">
    <citation type="submission" date="2018-09" db="EMBL/GenBank/DDBJ databases">
        <title>Genome sequencing of strain 2DFWR-13.</title>
        <authorList>
            <person name="Heo J."/>
            <person name="Kim S.-J."/>
            <person name="Kwon S.-W."/>
        </authorList>
    </citation>
    <scope>NUCLEOTIDE SEQUENCE [LARGE SCALE GENOMIC DNA]</scope>
    <source>
        <strain evidence="5">2DFWR-13</strain>
    </source>
</reference>
<dbReference type="RefSeq" id="WP_120762656.1">
    <property type="nucleotide sequence ID" value="NZ_CP032630.1"/>
</dbReference>
<dbReference type="Pfam" id="PF17926">
    <property type="entry name" value="TetR_C_21"/>
    <property type="match status" value="1"/>
</dbReference>
<gene>
    <name evidence="4" type="ORF">D7I47_08600</name>
</gene>
<evidence type="ECO:0000259" key="3">
    <source>
        <dbReference type="PROSITE" id="PS50977"/>
    </source>
</evidence>
<dbReference type="PANTHER" id="PTHR30328:SF54">
    <property type="entry name" value="HTH-TYPE TRANSCRIPTIONAL REPRESSOR SCO4008"/>
    <property type="match status" value="1"/>
</dbReference>
<name>A0A387BBH4_9MICO</name>
<dbReference type="PROSITE" id="PS50977">
    <property type="entry name" value="HTH_TETR_2"/>
    <property type="match status" value="1"/>
</dbReference>
<evidence type="ECO:0000256" key="1">
    <source>
        <dbReference type="ARBA" id="ARBA00023125"/>
    </source>
</evidence>
<dbReference type="InterPro" id="IPR050109">
    <property type="entry name" value="HTH-type_TetR-like_transc_reg"/>
</dbReference>
<keyword evidence="1 2" id="KW-0238">DNA-binding</keyword>
<keyword evidence="5" id="KW-1185">Reference proteome</keyword>
<dbReference type="PANTHER" id="PTHR30328">
    <property type="entry name" value="TRANSCRIPTIONAL REPRESSOR"/>
    <property type="match status" value="1"/>
</dbReference>
<dbReference type="Pfam" id="PF00440">
    <property type="entry name" value="TetR_N"/>
    <property type="match status" value="1"/>
</dbReference>
<dbReference type="KEGG" id="lyd:D7I47_08600"/>
<dbReference type="OrthoDB" id="4726108at2"/>
<evidence type="ECO:0000313" key="4">
    <source>
        <dbReference type="EMBL" id="AYF98309.1"/>
    </source>
</evidence>
<dbReference type="InterPro" id="IPR041467">
    <property type="entry name" value="Sco4008_C"/>
</dbReference>
<dbReference type="Proteomes" id="UP000278886">
    <property type="component" value="Chromosome"/>
</dbReference>
<protein>
    <submittedName>
        <fullName evidence="4">TetR/AcrR family transcriptional regulator</fullName>
    </submittedName>
</protein>
<feature type="DNA-binding region" description="H-T-H motif" evidence="2">
    <location>
        <begin position="29"/>
        <end position="48"/>
    </location>
</feature>
<feature type="domain" description="HTH tetR-type" evidence="3">
    <location>
        <begin position="6"/>
        <end position="66"/>
    </location>
</feature>
<proteinExistence type="predicted"/>
<dbReference type="InterPro" id="IPR001647">
    <property type="entry name" value="HTH_TetR"/>
</dbReference>
<dbReference type="InterPro" id="IPR036271">
    <property type="entry name" value="Tet_transcr_reg_TetR-rel_C_sf"/>
</dbReference>
<dbReference type="SUPFAM" id="SSF48498">
    <property type="entry name" value="Tetracyclin repressor-like, C-terminal domain"/>
    <property type="match status" value="1"/>
</dbReference>
<accession>A0A387BBH4</accession>
<organism evidence="4 5">
    <name type="scientific">Protaetiibacter intestinalis</name>
    <dbReference type="NCBI Taxonomy" id="2419774"/>
    <lineage>
        <taxon>Bacteria</taxon>
        <taxon>Bacillati</taxon>
        <taxon>Actinomycetota</taxon>
        <taxon>Actinomycetes</taxon>
        <taxon>Micrococcales</taxon>
        <taxon>Microbacteriaceae</taxon>
        <taxon>Protaetiibacter</taxon>
    </lineage>
</organism>
<dbReference type="SUPFAM" id="SSF46689">
    <property type="entry name" value="Homeodomain-like"/>
    <property type="match status" value="1"/>
</dbReference>
<dbReference type="GO" id="GO:0006355">
    <property type="term" value="P:regulation of DNA-templated transcription"/>
    <property type="evidence" value="ECO:0007669"/>
    <property type="project" value="UniProtKB-ARBA"/>
</dbReference>
<dbReference type="Gene3D" id="1.10.357.10">
    <property type="entry name" value="Tetracycline Repressor, domain 2"/>
    <property type="match status" value="1"/>
</dbReference>
<dbReference type="EMBL" id="CP032630">
    <property type="protein sequence ID" value="AYF98309.1"/>
    <property type="molecule type" value="Genomic_DNA"/>
</dbReference>
<dbReference type="GO" id="GO:0003677">
    <property type="term" value="F:DNA binding"/>
    <property type="evidence" value="ECO:0007669"/>
    <property type="project" value="UniProtKB-UniRule"/>
</dbReference>
<evidence type="ECO:0000256" key="2">
    <source>
        <dbReference type="PROSITE-ProRule" id="PRU00335"/>
    </source>
</evidence>
<dbReference type="AlphaFoldDB" id="A0A387BBH4"/>
<sequence length="195" mass="21161">MAWDTARTRALLIEAAAAEFSEHGLAGGRVDRIATAAGVNKERIYSYFGSKEGLFAAALADQLSRTVDAVPIGGEDAEAIVDYAGRVFDHLSAHPELARLTFWEGLELGSAVESPLRAERIQVKIDAVTAAVPQLSRDRAAQLLFTILTLADGYQALRHMARLHFPDMADDEERMRARRAAVLSTVRAILAAETS</sequence>
<dbReference type="InterPro" id="IPR009057">
    <property type="entry name" value="Homeodomain-like_sf"/>
</dbReference>
<evidence type="ECO:0000313" key="5">
    <source>
        <dbReference type="Proteomes" id="UP000278886"/>
    </source>
</evidence>